<dbReference type="InParanoid" id="A0A1Y1XI61"/>
<reference evidence="8 9" key="1">
    <citation type="submission" date="2016-07" db="EMBL/GenBank/DDBJ databases">
        <title>Pervasive Adenine N6-methylation of Active Genes in Fungi.</title>
        <authorList>
            <consortium name="DOE Joint Genome Institute"/>
            <person name="Mondo S.J."/>
            <person name="Dannebaum R.O."/>
            <person name="Kuo R.C."/>
            <person name="Labutti K."/>
            <person name="Haridas S."/>
            <person name="Kuo A."/>
            <person name="Salamov A."/>
            <person name="Ahrendt S.R."/>
            <person name="Lipzen A."/>
            <person name="Sullivan W."/>
            <person name="Andreopoulos W.B."/>
            <person name="Clum A."/>
            <person name="Lindquist E."/>
            <person name="Daum C."/>
            <person name="Ramamoorthy G.K."/>
            <person name="Gryganskyi A."/>
            <person name="Culley D."/>
            <person name="Magnuson J.K."/>
            <person name="James T.Y."/>
            <person name="O'Malley M.A."/>
            <person name="Stajich J.E."/>
            <person name="Spatafora J.W."/>
            <person name="Visel A."/>
            <person name="Grigoriev I.V."/>
        </authorList>
    </citation>
    <scope>NUCLEOTIDE SEQUENCE [LARGE SCALE GENOMIC DNA]</scope>
    <source>
        <strain evidence="8 9">CBS 931.73</strain>
    </source>
</reference>
<dbReference type="Gene3D" id="3.40.50.10330">
    <property type="entry name" value="Probable inorganic polyphosphate/atp-NAD kinase, domain 1"/>
    <property type="match status" value="1"/>
</dbReference>
<dbReference type="PANTHER" id="PTHR20275:SF26">
    <property type="entry name" value="NADH KINASE POS5, MITOCHONDRIAL"/>
    <property type="match status" value="1"/>
</dbReference>
<evidence type="ECO:0000313" key="9">
    <source>
        <dbReference type="Proteomes" id="UP000193498"/>
    </source>
</evidence>
<dbReference type="Gene3D" id="2.60.200.30">
    <property type="entry name" value="Probable inorganic polyphosphate/atp-NAD kinase, domain 2"/>
    <property type="match status" value="1"/>
</dbReference>
<comment type="similarity">
    <text evidence="1">Belongs to the NAD kinase family.</text>
</comment>
<keyword evidence="2" id="KW-0808">Transferase</keyword>
<accession>A0A1Y1XI61</accession>
<dbReference type="Pfam" id="PF20143">
    <property type="entry name" value="NAD_kinase_C"/>
    <property type="match status" value="1"/>
</dbReference>
<keyword evidence="7" id="KW-0520">NAD</keyword>
<evidence type="ECO:0000256" key="2">
    <source>
        <dbReference type="ARBA" id="ARBA00022679"/>
    </source>
</evidence>
<dbReference type="GO" id="GO:0006741">
    <property type="term" value="P:NADP+ biosynthetic process"/>
    <property type="evidence" value="ECO:0007669"/>
    <property type="project" value="InterPro"/>
</dbReference>
<evidence type="ECO:0000256" key="6">
    <source>
        <dbReference type="ARBA" id="ARBA00022857"/>
    </source>
</evidence>
<dbReference type="Pfam" id="PF01513">
    <property type="entry name" value="NAD_kinase"/>
    <property type="match status" value="1"/>
</dbReference>
<dbReference type="FunFam" id="2.60.200.30:FF:000009">
    <property type="entry name" value="Poly(P)/ATP NAD kinase"/>
    <property type="match status" value="1"/>
</dbReference>
<evidence type="ECO:0000313" key="8">
    <source>
        <dbReference type="EMBL" id="ORX85437.1"/>
    </source>
</evidence>
<dbReference type="InterPro" id="IPR017437">
    <property type="entry name" value="ATP-NAD_kinase_PpnK-typ_C"/>
</dbReference>
<evidence type="ECO:0000256" key="1">
    <source>
        <dbReference type="ARBA" id="ARBA00010995"/>
    </source>
</evidence>
<dbReference type="OrthoDB" id="24581at2759"/>
<protein>
    <submittedName>
        <fullName evidence="8">ATP-NAD kinase</fullName>
    </submittedName>
</protein>
<keyword evidence="4 8" id="KW-0418">Kinase</keyword>
<keyword evidence="3" id="KW-0547">Nucleotide-binding</keyword>
<dbReference type="GO" id="GO:0019674">
    <property type="term" value="P:NAD+ metabolic process"/>
    <property type="evidence" value="ECO:0007669"/>
    <property type="project" value="InterPro"/>
</dbReference>
<dbReference type="GO" id="GO:0005524">
    <property type="term" value="F:ATP binding"/>
    <property type="evidence" value="ECO:0007669"/>
    <property type="project" value="UniProtKB-KW"/>
</dbReference>
<dbReference type="AlphaFoldDB" id="A0A1Y1XI61"/>
<sequence length="451" mass="50738">MPFFVHLPKATFTTSLPQRCIGHSRTTRRLLALGRFQSQRGFFSRTLKSTKTLPTKVPLELRPIFALGQDKQHMEHYLERTKKLEDRIPTAIKQSSSDTSGGSYKLHWTERPRTVLIVKKPNNQGTEKALIDMVSWLHEKYPDMNIVLEPSVADFMQHRFPFVYVIPEGYIQEYSRAVDFIVTLGGDGTILHTSSLFEGPVPPILSFSMGTLGFLIRFSIKDYQKALDQMIAGDVSMLLRMRLLCSVHSSNGERIVWNGVKTGDYLAMNEVNIHRGRYPHLAQIEIKVNGRHLTHGVSDGLLVATPTGSTAYSLSAGGPIVHPSVKSILLTPICPRSLSFRPVLLPTDTALKLQLSDSCRGNSDITVDGREICMLPKGGYLNVCMSPYPVPCVNRLGEASDWVRDINELLKWNQNFGQKSNLLQNDETEAEKLEEQSLGFHYTIDRSKQLK</sequence>
<proteinExistence type="inferred from homology"/>
<organism evidence="8 9">
    <name type="scientific">Basidiobolus meristosporus CBS 931.73</name>
    <dbReference type="NCBI Taxonomy" id="1314790"/>
    <lineage>
        <taxon>Eukaryota</taxon>
        <taxon>Fungi</taxon>
        <taxon>Fungi incertae sedis</taxon>
        <taxon>Zoopagomycota</taxon>
        <taxon>Entomophthoromycotina</taxon>
        <taxon>Basidiobolomycetes</taxon>
        <taxon>Basidiobolales</taxon>
        <taxon>Basidiobolaceae</taxon>
        <taxon>Basidiobolus</taxon>
    </lineage>
</organism>
<dbReference type="InterPro" id="IPR016064">
    <property type="entry name" value="NAD/diacylglycerol_kinase_sf"/>
</dbReference>
<comment type="caution">
    <text evidence="8">The sequence shown here is derived from an EMBL/GenBank/DDBJ whole genome shotgun (WGS) entry which is preliminary data.</text>
</comment>
<evidence type="ECO:0000256" key="3">
    <source>
        <dbReference type="ARBA" id="ARBA00022741"/>
    </source>
</evidence>
<dbReference type="PANTHER" id="PTHR20275">
    <property type="entry name" value="NAD KINASE"/>
    <property type="match status" value="1"/>
</dbReference>
<evidence type="ECO:0000256" key="4">
    <source>
        <dbReference type="ARBA" id="ARBA00022777"/>
    </source>
</evidence>
<dbReference type="GO" id="GO:0003951">
    <property type="term" value="F:NAD+ kinase activity"/>
    <property type="evidence" value="ECO:0007669"/>
    <property type="project" value="InterPro"/>
</dbReference>
<keyword evidence="5" id="KW-0067">ATP-binding</keyword>
<name>A0A1Y1XI61_9FUNG</name>
<dbReference type="HAMAP" id="MF_00361">
    <property type="entry name" value="NAD_kinase"/>
    <property type="match status" value="1"/>
</dbReference>
<dbReference type="InterPro" id="IPR002504">
    <property type="entry name" value="NADK"/>
</dbReference>
<dbReference type="InterPro" id="IPR017438">
    <property type="entry name" value="ATP-NAD_kinase_N"/>
</dbReference>
<gene>
    <name evidence="8" type="ORF">K493DRAFT_319962</name>
</gene>
<dbReference type="EMBL" id="MCFE01000590">
    <property type="protein sequence ID" value="ORX85437.1"/>
    <property type="molecule type" value="Genomic_DNA"/>
</dbReference>
<dbReference type="STRING" id="1314790.A0A1Y1XI61"/>
<evidence type="ECO:0000256" key="5">
    <source>
        <dbReference type="ARBA" id="ARBA00022840"/>
    </source>
</evidence>
<keyword evidence="9" id="KW-1185">Reference proteome</keyword>
<evidence type="ECO:0000256" key="7">
    <source>
        <dbReference type="ARBA" id="ARBA00023027"/>
    </source>
</evidence>
<dbReference type="Proteomes" id="UP000193498">
    <property type="component" value="Unassembled WGS sequence"/>
</dbReference>
<dbReference type="FunCoup" id="A0A1Y1XI61">
    <property type="interactions" value="6"/>
</dbReference>
<dbReference type="SUPFAM" id="SSF111331">
    <property type="entry name" value="NAD kinase/diacylglycerol kinase-like"/>
    <property type="match status" value="1"/>
</dbReference>
<keyword evidence="6" id="KW-0521">NADP</keyword>